<dbReference type="EMBL" id="CP027226">
    <property type="protein sequence ID" value="AVM42329.1"/>
    <property type="molecule type" value="Genomic_DNA"/>
</dbReference>
<keyword evidence="9" id="KW-0862">Zinc</keyword>
<evidence type="ECO:0000256" key="5">
    <source>
        <dbReference type="ARBA" id="ARBA00022670"/>
    </source>
</evidence>
<dbReference type="GO" id="GO:0005886">
    <property type="term" value="C:plasma membrane"/>
    <property type="evidence" value="ECO:0007669"/>
    <property type="project" value="UniProtKB-SubCell"/>
</dbReference>
<evidence type="ECO:0000256" key="10">
    <source>
        <dbReference type="ARBA" id="ARBA00022989"/>
    </source>
</evidence>
<dbReference type="InterPro" id="IPR052348">
    <property type="entry name" value="Metallopeptidase_M50B"/>
</dbReference>
<feature type="transmembrane region" description="Helical" evidence="13">
    <location>
        <begin position="12"/>
        <end position="33"/>
    </location>
</feature>
<evidence type="ECO:0000256" key="13">
    <source>
        <dbReference type="SAM" id="Phobius"/>
    </source>
</evidence>
<dbReference type="RefSeq" id="WP_106012312.1">
    <property type="nucleotide sequence ID" value="NZ_CP027226.1"/>
</dbReference>
<keyword evidence="10 13" id="KW-1133">Transmembrane helix</keyword>
<name>A0A2S0KMV9_9FIRM</name>
<comment type="similarity">
    <text evidence="3">Belongs to the peptidase M50B family.</text>
</comment>
<keyword evidence="7" id="KW-0479">Metal-binding</keyword>
<evidence type="ECO:0000256" key="8">
    <source>
        <dbReference type="ARBA" id="ARBA00022801"/>
    </source>
</evidence>
<dbReference type="OrthoDB" id="9800627at2"/>
<dbReference type="GO" id="GO:0046872">
    <property type="term" value="F:metal ion binding"/>
    <property type="evidence" value="ECO:0007669"/>
    <property type="project" value="UniProtKB-KW"/>
</dbReference>
<accession>A0A2S0KMV9</accession>
<keyword evidence="6 13" id="KW-0812">Transmembrane</keyword>
<dbReference type="KEGG" id="fsa:C5Q98_03390"/>
<dbReference type="PANTHER" id="PTHR35864">
    <property type="entry name" value="ZINC METALLOPROTEASE MJ0611-RELATED"/>
    <property type="match status" value="1"/>
</dbReference>
<evidence type="ECO:0000256" key="2">
    <source>
        <dbReference type="ARBA" id="ARBA00004651"/>
    </source>
</evidence>
<feature type="transmembrane region" description="Helical" evidence="13">
    <location>
        <begin position="183"/>
        <end position="202"/>
    </location>
</feature>
<reference evidence="16" key="1">
    <citation type="submission" date="2018-02" db="EMBL/GenBank/DDBJ databases">
        <authorList>
            <person name="Holder M.E."/>
            <person name="Ajami N.J."/>
            <person name="Petrosino J.F."/>
        </authorList>
    </citation>
    <scope>NUCLEOTIDE SEQUENCE [LARGE SCALE GENOMIC DNA]</scope>
    <source>
        <strain evidence="16">CCUG 47711</strain>
    </source>
</reference>
<dbReference type="PANTHER" id="PTHR35864:SF1">
    <property type="entry name" value="ZINC METALLOPROTEASE YWHC-RELATED"/>
    <property type="match status" value="1"/>
</dbReference>
<keyword evidence="8" id="KW-0378">Hydrolase</keyword>
<evidence type="ECO:0000256" key="9">
    <source>
        <dbReference type="ARBA" id="ARBA00022833"/>
    </source>
</evidence>
<dbReference type="Pfam" id="PF02163">
    <property type="entry name" value="Peptidase_M50"/>
    <property type="match status" value="1"/>
</dbReference>
<protein>
    <submittedName>
        <fullName evidence="15">Site-2 protease family protein</fullName>
    </submittedName>
</protein>
<evidence type="ECO:0000256" key="3">
    <source>
        <dbReference type="ARBA" id="ARBA00007931"/>
    </source>
</evidence>
<keyword evidence="16" id="KW-1185">Reference proteome</keyword>
<evidence type="ECO:0000313" key="15">
    <source>
        <dbReference type="EMBL" id="AVM42329.1"/>
    </source>
</evidence>
<dbReference type="InterPro" id="IPR044537">
    <property type="entry name" value="Rip2-like"/>
</dbReference>
<evidence type="ECO:0000256" key="6">
    <source>
        <dbReference type="ARBA" id="ARBA00022692"/>
    </source>
</evidence>
<gene>
    <name evidence="15" type="ORF">C5Q98_03390</name>
</gene>
<evidence type="ECO:0000256" key="7">
    <source>
        <dbReference type="ARBA" id="ARBA00022723"/>
    </source>
</evidence>
<keyword evidence="12 13" id="KW-0472">Membrane</keyword>
<evidence type="ECO:0000259" key="14">
    <source>
        <dbReference type="Pfam" id="PF02163"/>
    </source>
</evidence>
<comment type="subcellular location">
    <subcellularLocation>
        <location evidence="2">Cell membrane</location>
        <topology evidence="2">Multi-pass membrane protein</topology>
    </subcellularLocation>
</comment>
<keyword evidence="11" id="KW-0482">Metalloprotease</keyword>
<evidence type="ECO:0000256" key="12">
    <source>
        <dbReference type="ARBA" id="ARBA00023136"/>
    </source>
</evidence>
<dbReference type="Proteomes" id="UP000237947">
    <property type="component" value="Chromosome"/>
</dbReference>
<dbReference type="InterPro" id="IPR008915">
    <property type="entry name" value="Peptidase_M50"/>
</dbReference>
<dbReference type="GO" id="GO:0008237">
    <property type="term" value="F:metallopeptidase activity"/>
    <property type="evidence" value="ECO:0007669"/>
    <property type="project" value="UniProtKB-KW"/>
</dbReference>
<dbReference type="CDD" id="cd06158">
    <property type="entry name" value="S2P-M50_like_1"/>
    <property type="match status" value="1"/>
</dbReference>
<feature type="domain" description="Peptidase M50" evidence="14">
    <location>
        <begin position="14"/>
        <end position="198"/>
    </location>
</feature>
<evidence type="ECO:0000256" key="4">
    <source>
        <dbReference type="ARBA" id="ARBA00022475"/>
    </source>
</evidence>
<sequence>MFDNFDLNSYLIGLFVLFLSISVHEWAHAYFAYKMGDETALRAGRITLNPIKHFEPIGLMLILFGAPVAWGKPVPVNSNNFRRDVNRKNAMLWVSLSGITFNLILAVVAAALFYTIALIYNLLVFNSVELSGLSLTVLTTLQQINYSLIFLNVNLAVFNLLPIPPLDGFELANRFLPDKWSYIINQYSRNIGFVLLMVIVFFNRPFSMFLGKIITPIVSLIEWPFRELSTWIFNLIVG</sequence>
<evidence type="ECO:0000313" key="16">
    <source>
        <dbReference type="Proteomes" id="UP000237947"/>
    </source>
</evidence>
<feature type="transmembrane region" description="Helical" evidence="13">
    <location>
        <begin position="144"/>
        <end position="163"/>
    </location>
</feature>
<keyword evidence="5 15" id="KW-0645">Protease</keyword>
<evidence type="ECO:0000256" key="1">
    <source>
        <dbReference type="ARBA" id="ARBA00001947"/>
    </source>
</evidence>
<keyword evidence="4" id="KW-1003">Cell membrane</keyword>
<organism evidence="15 16">
    <name type="scientific">Fastidiosipila sanguinis</name>
    <dbReference type="NCBI Taxonomy" id="236753"/>
    <lineage>
        <taxon>Bacteria</taxon>
        <taxon>Bacillati</taxon>
        <taxon>Bacillota</taxon>
        <taxon>Clostridia</taxon>
        <taxon>Eubacteriales</taxon>
        <taxon>Oscillospiraceae</taxon>
        <taxon>Fastidiosipila</taxon>
    </lineage>
</organism>
<evidence type="ECO:0000256" key="11">
    <source>
        <dbReference type="ARBA" id="ARBA00023049"/>
    </source>
</evidence>
<proteinExistence type="inferred from homology"/>
<feature type="transmembrane region" description="Helical" evidence="13">
    <location>
        <begin position="90"/>
        <end position="123"/>
    </location>
</feature>
<comment type="cofactor">
    <cofactor evidence="1">
        <name>Zn(2+)</name>
        <dbReference type="ChEBI" id="CHEBI:29105"/>
    </cofactor>
</comment>
<dbReference type="GO" id="GO:0006508">
    <property type="term" value="P:proteolysis"/>
    <property type="evidence" value="ECO:0007669"/>
    <property type="project" value="UniProtKB-KW"/>
</dbReference>
<dbReference type="AlphaFoldDB" id="A0A2S0KMV9"/>